<proteinExistence type="predicted"/>
<accession>A0AC61RZY3</accession>
<name>A0AC61RZY3_9FIRM</name>
<protein>
    <submittedName>
        <fullName evidence="1">Uncharacterized protein</fullName>
    </submittedName>
</protein>
<evidence type="ECO:0000313" key="1">
    <source>
        <dbReference type="EMBL" id="TGY97654.1"/>
    </source>
</evidence>
<reference evidence="1" key="1">
    <citation type="submission" date="2019-04" db="EMBL/GenBank/DDBJ databases">
        <title>Microbes associate with the intestines of laboratory mice.</title>
        <authorList>
            <person name="Navarre W."/>
            <person name="Wong E."/>
            <person name="Huang K."/>
            <person name="Tropini C."/>
            <person name="Ng K."/>
            <person name="Yu B."/>
        </authorList>
    </citation>
    <scope>NUCLEOTIDE SEQUENCE</scope>
    <source>
        <strain evidence="1">NM01_1-7b</strain>
    </source>
</reference>
<sequence length="101" mass="11844">MERHNETMEEQMERMDSEMKQVQLEDIINLFKEVQPLGNYEEDTLLYESGYVDSLTIFGRVLPELEKRYGIKVEPPELIPEHFETPAAILKYLKGKVAQLV</sequence>
<dbReference type="Proteomes" id="UP000304953">
    <property type="component" value="Unassembled WGS sequence"/>
</dbReference>
<dbReference type="EMBL" id="SRYA01000005">
    <property type="protein sequence ID" value="TGY97654.1"/>
    <property type="molecule type" value="Genomic_DNA"/>
</dbReference>
<keyword evidence="2" id="KW-1185">Reference proteome</keyword>
<organism evidence="1 2">
    <name type="scientific">Petralouisia muris</name>
    <dbReference type="NCBI Taxonomy" id="3032872"/>
    <lineage>
        <taxon>Bacteria</taxon>
        <taxon>Bacillati</taxon>
        <taxon>Bacillota</taxon>
        <taxon>Clostridia</taxon>
        <taxon>Lachnospirales</taxon>
        <taxon>Lachnospiraceae</taxon>
        <taxon>Petralouisia</taxon>
    </lineage>
</organism>
<evidence type="ECO:0000313" key="2">
    <source>
        <dbReference type="Proteomes" id="UP000304953"/>
    </source>
</evidence>
<comment type="caution">
    <text evidence="1">The sequence shown here is derived from an EMBL/GenBank/DDBJ whole genome shotgun (WGS) entry which is preliminary data.</text>
</comment>
<gene>
    <name evidence="1" type="ORF">E5329_03340</name>
</gene>